<evidence type="ECO:0000313" key="3">
    <source>
        <dbReference type="EMBL" id="KAK1616616.1"/>
    </source>
</evidence>
<evidence type="ECO:0000256" key="2">
    <source>
        <dbReference type="SAM" id="MobiDB-lite"/>
    </source>
</evidence>
<reference evidence="3" key="1">
    <citation type="submission" date="2023-07" db="EMBL/GenBank/DDBJ databases">
        <title>A chromosome-level genome assembly of Lolium multiflorum.</title>
        <authorList>
            <person name="Chen Y."/>
            <person name="Copetti D."/>
            <person name="Kolliker R."/>
            <person name="Studer B."/>
        </authorList>
    </citation>
    <scope>NUCLEOTIDE SEQUENCE</scope>
    <source>
        <strain evidence="3">02402/16</strain>
        <tissue evidence="3">Leaf</tissue>
    </source>
</reference>
<sequence length="417" mass="46126">MKWLYVKDESSDAQEYGLAPFDTSEYIQRRKSWDAEATAGEKAATDALIARIRELQNTDGAELSGVQIIAHFLWIRVQPLQARKNPVWMYSGAEDAARISDDLSLKDLEKLVRRFTSLSKNHEVPSSCRVEPFSGDHALPKADEEEVEPDAHGPAHTSTSNTLVLSEDCRVVPEASPPPQYDPEASSPVPNPRAPKLKKAKTRAAGKQELATGSMSARLLDDPLMKELVNLGSQFTGFRDEAATLREALRRAEERADDLEAKLKASEEARKRAEKDAAGVEDLRRRLQAAENALSDKEAKQVERDNDIITRLKTQSRRFLNTQPEILSQLAQHFLAKDDPALSYHQASLKIGVEATIALVAASGQKVDWVKTGAPKGLNSEKWKALVKDAKLYSKKFIAFLDLKSSASASATQTEVK</sequence>
<protein>
    <submittedName>
        <fullName evidence="3">Uncharacterized protein</fullName>
    </submittedName>
</protein>
<evidence type="ECO:0000256" key="1">
    <source>
        <dbReference type="SAM" id="Coils"/>
    </source>
</evidence>
<evidence type="ECO:0000313" key="4">
    <source>
        <dbReference type="Proteomes" id="UP001231189"/>
    </source>
</evidence>
<feature type="coiled-coil region" evidence="1">
    <location>
        <begin position="235"/>
        <end position="300"/>
    </location>
</feature>
<accession>A0AAD8R9N9</accession>
<comment type="caution">
    <text evidence="3">The sequence shown here is derived from an EMBL/GenBank/DDBJ whole genome shotgun (WGS) entry which is preliminary data.</text>
</comment>
<gene>
    <name evidence="3" type="ORF">QYE76_022133</name>
</gene>
<keyword evidence="1" id="KW-0175">Coiled coil</keyword>
<dbReference type="AlphaFoldDB" id="A0AAD8R9N9"/>
<dbReference type="PANTHER" id="PTHR33026:SF7">
    <property type="entry name" value="OS03G0100275 PROTEIN"/>
    <property type="match status" value="1"/>
</dbReference>
<organism evidence="3 4">
    <name type="scientific">Lolium multiflorum</name>
    <name type="common">Italian ryegrass</name>
    <name type="synonym">Lolium perenne subsp. multiflorum</name>
    <dbReference type="NCBI Taxonomy" id="4521"/>
    <lineage>
        <taxon>Eukaryota</taxon>
        <taxon>Viridiplantae</taxon>
        <taxon>Streptophyta</taxon>
        <taxon>Embryophyta</taxon>
        <taxon>Tracheophyta</taxon>
        <taxon>Spermatophyta</taxon>
        <taxon>Magnoliopsida</taxon>
        <taxon>Liliopsida</taxon>
        <taxon>Poales</taxon>
        <taxon>Poaceae</taxon>
        <taxon>BOP clade</taxon>
        <taxon>Pooideae</taxon>
        <taxon>Poodae</taxon>
        <taxon>Poeae</taxon>
        <taxon>Poeae Chloroplast Group 2 (Poeae type)</taxon>
        <taxon>Loliodinae</taxon>
        <taxon>Loliinae</taxon>
        <taxon>Lolium</taxon>
    </lineage>
</organism>
<feature type="region of interest" description="Disordered" evidence="2">
    <location>
        <begin position="142"/>
        <end position="210"/>
    </location>
</feature>
<dbReference type="PANTHER" id="PTHR33026">
    <property type="entry name" value="OS06G0360600 PROTEIN"/>
    <property type="match status" value="1"/>
</dbReference>
<dbReference type="Proteomes" id="UP001231189">
    <property type="component" value="Unassembled WGS sequence"/>
</dbReference>
<feature type="compositionally biased region" description="Basic residues" evidence="2">
    <location>
        <begin position="195"/>
        <end position="204"/>
    </location>
</feature>
<name>A0AAD8R9N9_LOLMU</name>
<keyword evidence="4" id="KW-1185">Reference proteome</keyword>
<proteinExistence type="predicted"/>
<dbReference type="EMBL" id="JAUUTY010000006">
    <property type="protein sequence ID" value="KAK1616616.1"/>
    <property type="molecule type" value="Genomic_DNA"/>
</dbReference>